<gene>
    <name evidence="1" type="ORF">S03H2_58321</name>
</gene>
<sequence length="83" mass="10180">MNKEEEILREKVIRDYLEEQTIEILENIEEIQKKQDKLIAKMFKLVKNLKQMTLQEFLRIKSKKVKKAILDAFFRDYDQYEVV</sequence>
<organism evidence="1">
    <name type="scientific">marine sediment metagenome</name>
    <dbReference type="NCBI Taxonomy" id="412755"/>
    <lineage>
        <taxon>unclassified sequences</taxon>
        <taxon>metagenomes</taxon>
        <taxon>ecological metagenomes</taxon>
    </lineage>
</organism>
<dbReference type="EMBL" id="BARU01037422">
    <property type="protein sequence ID" value="GAH87836.1"/>
    <property type="molecule type" value="Genomic_DNA"/>
</dbReference>
<dbReference type="InterPro" id="IPR010994">
    <property type="entry name" value="RuvA_2-like"/>
</dbReference>
<dbReference type="SUPFAM" id="SSF47781">
    <property type="entry name" value="RuvA domain 2-like"/>
    <property type="match status" value="1"/>
</dbReference>
<reference evidence="1" key="1">
    <citation type="journal article" date="2014" name="Front. Microbiol.">
        <title>High frequency of phylogenetically diverse reductive dehalogenase-homologous genes in deep subseafloor sedimentary metagenomes.</title>
        <authorList>
            <person name="Kawai M."/>
            <person name="Futagami T."/>
            <person name="Toyoda A."/>
            <person name="Takaki Y."/>
            <person name="Nishi S."/>
            <person name="Hori S."/>
            <person name="Arai W."/>
            <person name="Tsubouchi T."/>
            <person name="Morono Y."/>
            <person name="Uchiyama I."/>
            <person name="Ito T."/>
            <person name="Fujiyama A."/>
            <person name="Inagaki F."/>
            <person name="Takami H."/>
        </authorList>
    </citation>
    <scope>NUCLEOTIDE SEQUENCE</scope>
    <source>
        <strain evidence="1">Expedition CK06-06</strain>
    </source>
</reference>
<name>X1IZE3_9ZZZZ</name>
<evidence type="ECO:0000313" key="1">
    <source>
        <dbReference type="EMBL" id="GAH87836.1"/>
    </source>
</evidence>
<protein>
    <submittedName>
        <fullName evidence="1">Uncharacterized protein</fullName>
    </submittedName>
</protein>
<proteinExistence type="predicted"/>
<accession>X1IZE3</accession>
<dbReference type="AlphaFoldDB" id="X1IZE3"/>
<comment type="caution">
    <text evidence="1">The sequence shown here is derived from an EMBL/GenBank/DDBJ whole genome shotgun (WGS) entry which is preliminary data.</text>
</comment>